<dbReference type="EMBL" id="HE681721">
    <property type="protein sequence ID" value="CCG25973.1"/>
    <property type="molecule type" value="Genomic_DNA"/>
</dbReference>
<proteinExistence type="predicted"/>
<feature type="compositionally biased region" description="Basic and acidic residues" evidence="1">
    <location>
        <begin position="232"/>
        <end position="241"/>
    </location>
</feature>
<accession>H8X3B3</accession>
<sequence>MDPNIDPDVSKYQIDDDTGVLEEEKINQTEDSFKNSSNVESSAEPKDDLLPTSSSTAEAALSLLNDLRQREEHDAPNSSSISPAEYMDILQKMGVSKPEMKLVQYDPDGKPLRLGRPRKHISKPPSPPEASSTKNYNESIMSKFRFDSKPVEGPGSRGGKNSRKQTRGKITSDAIKKRQQSVLNFSVVKPTSQNEDAASEHETNNCGPTKQKNSFQLVLKVPEKSSSPLPPSDEKRQKTSESHAVNPIRRSIAKRNPKALPSPLIPISSADDFLVQHDASRLDNEIQLALGYPIRKAPYANDIMYLVSFLSKFRDIIPVKNLGPKSFEEGLSLPAFREQTESTRYILKDESIQNRSDYDVTYVSPEMDDLLKKLLTLVLNRKKEVTSATSAILELKPQSTKLGLPKEWKVYKPVEEDIYDAGEPVDPAHPEILIKEFPKESDFMITYNPFYTSEFESQSLKGLSNPLDRLLILKTLAQWSLSTSDALKNYIAQNVQNQEFPGEKDTYYASRALLYGFDNCQQVKAKADARLSKMKSTEEDLKYVDPTSDATAHSMNLRLIEHLVGDLGFFAGRFYLCRMADGDNGGLASVKKMSNVFKGQNVGLGTVPPSDFKLYVQDTHLIATGTVQAEGIEFDKDGKEVKSSTYPIFDDSEHWYEVASNANELKDFIDYLEVQLQDTKRYKSSSDLYHSILRLFEYLSKVGPLIEKQENLESTSRQKRKRTIDYSDTRAAAKYDDAFGEIGDEALVDNGYDDDNYIDDDAQDANDSEDDDEYVD</sequence>
<dbReference type="RefSeq" id="XP_003868877.1">
    <property type="nucleotide sequence ID" value="XM_003868829.1"/>
</dbReference>
<dbReference type="AlphaFoldDB" id="H8X3B3"/>
<evidence type="ECO:0000313" key="3">
    <source>
        <dbReference type="Proteomes" id="UP000005018"/>
    </source>
</evidence>
<evidence type="ECO:0000313" key="2">
    <source>
        <dbReference type="EMBL" id="CCG25973.1"/>
    </source>
</evidence>
<dbReference type="HOGENOM" id="CLU_020645_0_0_1"/>
<dbReference type="KEGG" id="cot:CORT_0C06000"/>
<feature type="region of interest" description="Disordered" evidence="1">
    <location>
        <begin position="750"/>
        <end position="776"/>
    </location>
</feature>
<evidence type="ECO:0000256" key="1">
    <source>
        <dbReference type="SAM" id="MobiDB-lite"/>
    </source>
</evidence>
<feature type="region of interest" description="Disordered" evidence="1">
    <location>
        <begin position="26"/>
        <end position="85"/>
    </location>
</feature>
<feature type="compositionally biased region" description="Polar residues" evidence="1">
    <location>
        <begin position="204"/>
        <end position="216"/>
    </location>
</feature>
<dbReference type="eggNOG" id="ENOG502S8WJ">
    <property type="taxonomic scope" value="Eukaryota"/>
</dbReference>
<keyword evidence="3" id="KW-1185">Reference proteome</keyword>
<reference evidence="2 3" key="1">
    <citation type="journal article" date="2012" name="PLoS ONE">
        <title>Sequence and analysis of the genome of the pathogenic yeast Candida orthopsilosis.</title>
        <authorList>
            <person name="Riccombeni A."/>
            <person name="Vidanes G."/>
            <person name="Proux-Wera E."/>
            <person name="Wolfe K.H."/>
            <person name="Butler G."/>
        </authorList>
    </citation>
    <scope>NUCLEOTIDE SEQUENCE [LARGE SCALE GENOMIC DNA]</scope>
    <source>
        <strain evidence="2 3">Co 90-125</strain>
    </source>
</reference>
<feature type="region of interest" description="Disordered" evidence="1">
    <location>
        <begin position="97"/>
        <end position="246"/>
    </location>
</feature>
<feature type="compositionally biased region" description="Polar residues" evidence="1">
    <location>
        <begin position="129"/>
        <end position="140"/>
    </location>
</feature>
<feature type="compositionally biased region" description="Basic residues" evidence="1">
    <location>
        <begin position="113"/>
        <end position="122"/>
    </location>
</feature>
<organism evidence="2 3">
    <name type="scientific">Candida orthopsilosis (strain 90-125)</name>
    <name type="common">Yeast</name>
    <dbReference type="NCBI Taxonomy" id="1136231"/>
    <lineage>
        <taxon>Eukaryota</taxon>
        <taxon>Fungi</taxon>
        <taxon>Dikarya</taxon>
        <taxon>Ascomycota</taxon>
        <taxon>Saccharomycotina</taxon>
        <taxon>Pichiomycetes</taxon>
        <taxon>Debaryomycetaceae</taxon>
        <taxon>Candida/Lodderomyces clade</taxon>
        <taxon>Candida</taxon>
    </lineage>
</organism>
<gene>
    <name evidence="2" type="ORF">CORT_0C06000</name>
</gene>
<dbReference type="Proteomes" id="UP000005018">
    <property type="component" value="Chromosome 3"/>
</dbReference>
<name>H8X3B3_CANO9</name>
<dbReference type="GeneID" id="14539847"/>
<feature type="compositionally biased region" description="Low complexity" evidence="1">
    <location>
        <begin position="50"/>
        <end position="64"/>
    </location>
</feature>
<protein>
    <submittedName>
        <fullName evidence="2">Uncharacterized protein</fullName>
    </submittedName>
</protein>
<dbReference type="OrthoDB" id="349045at2759"/>
<feature type="compositionally biased region" description="Polar residues" evidence="1">
    <location>
        <begin position="180"/>
        <end position="196"/>
    </location>
</feature>